<gene>
    <name evidence="2" type="ORF">RRG08_006851</name>
</gene>
<comment type="caution">
    <text evidence="2">The sequence shown here is derived from an EMBL/GenBank/DDBJ whole genome shotgun (WGS) entry which is preliminary data.</text>
</comment>
<dbReference type="EMBL" id="JAWDGP010005149">
    <property type="protein sequence ID" value="KAK3759238.1"/>
    <property type="molecule type" value="Genomic_DNA"/>
</dbReference>
<dbReference type="AlphaFoldDB" id="A0AAE1D7H9"/>
<organism evidence="2 3">
    <name type="scientific">Elysia crispata</name>
    <name type="common">lettuce slug</name>
    <dbReference type="NCBI Taxonomy" id="231223"/>
    <lineage>
        <taxon>Eukaryota</taxon>
        <taxon>Metazoa</taxon>
        <taxon>Spiralia</taxon>
        <taxon>Lophotrochozoa</taxon>
        <taxon>Mollusca</taxon>
        <taxon>Gastropoda</taxon>
        <taxon>Heterobranchia</taxon>
        <taxon>Euthyneura</taxon>
        <taxon>Panpulmonata</taxon>
        <taxon>Sacoglossa</taxon>
        <taxon>Placobranchoidea</taxon>
        <taxon>Plakobranchidae</taxon>
        <taxon>Elysia</taxon>
    </lineage>
</organism>
<reference evidence="2" key="1">
    <citation type="journal article" date="2023" name="G3 (Bethesda)">
        <title>A reference genome for the long-term kleptoplast-retaining sea slug Elysia crispata morphotype clarki.</title>
        <authorList>
            <person name="Eastman K.E."/>
            <person name="Pendleton A.L."/>
            <person name="Shaikh M.A."/>
            <person name="Suttiyut T."/>
            <person name="Ogas R."/>
            <person name="Tomko P."/>
            <person name="Gavelis G."/>
            <person name="Widhalm J.R."/>
            <person name="Wisecaver J.H."/>
        </authorList>
    </citation>
    <scope>NUCLEOTIDE SEQUENCE</scope>
    <source>
        <strain evidence="2">ECLA1</strain>
    </source>
</reference>
<feature type="compositionally biased region" description="Polar residues" evidence="1">
    <location>
        <begin position="1"/>
        <end position="11"/>
    </location>
</feature>
<evidence type="ECO:0000313" key="3">
    <source>
        <dbReference type="Proteomes" id="UP001283361"/>
    </source>
</evidence>
<keyword evidence="3" id="KW-1185">Reference proteome</keyword>
<dbReference type="Proteomes" id="UP001283361">
    <property type="component" value="Unassembled WGS sequence"/>
</dbReference>
<sequence length="127" mass="13798">MPAAQHTSPTVLNRPPSPEQVARAAGQTTGFSASLGTVGHTVANSPFRSTTVANLRRSLWNSVGHVLPPHPSPFKHLKLVLNWESEHRFAPGRLMVIFIVRAASEEISIKLVTLTLKQGKIAPFFAN</sequence>
<evidence type="ECO:0000256" key="1">
    <source>
        <dbReference type="SAM" id="MobiDB-lite"/>
    </source>
</evidence>
<feature type="region of interest" description="Disordered" evidence="1">
    <location>
        <begin position="1"/>
        <end position="28"/>
    </location>
</feature>
<proteinExistence type="predicted"/>
<evidence type="ECO:0000313" key="2">
    <source>
        <dbReference type="EMBL" id="KAK3759238.1"/>
    </source>
</evidence>
<name>A0AAE1D7H9_9GAST</name>
<protein>
    <submittedName>
        <fullName evidence="2">Uncharacterized protein</fullName>
    </submittedName>
</protein>
<accession>A0AAE1D7H9</accession>